<protein>
    <submittedName>
        <fullName evidence="9">Cytochrome c family protein</fullName>
    </submittedName>
</protein>
<gene>
    <name evidence="9" type="ORF">QSG27_18995</name>
</gene>
<feature type="chain" id="PRO_5046355103" evidence="7">
    <location>
        <begin position="23"/>
        <end position="122"/>
    </location>
</feature>
<accession>A0ABU0WKQ2</accession>
<dbReference type="Gene3D" id="1.10.760.10">
    <property type="entry name" value="Cytochrome c-like domain"/>
    <property type="match status" value="1"/>
</dbReference>
<dbReference type="RefSeq" id="WP_306708866.1">
    <property type="nucleotide sequence ID" value="NZ_JAUJFI010000104.1"/>
</dbReference>
<dbReference type="InterPro" id="IPR002327">
    <property type="entry name" value="Cyt_c_1A/1B"/>
</dbReference>
<dbReference type="PRINTS" id="PR00604">
    <property type="entry name" value="CYTCHRMECIAB"/>
</dbReference>
<proteinExistence type="predicted"/>
<evidence type="ECO:0000313" key="9">
    <source>
        <dbReference type="EMBL" id="MDQ2104795.1"/>
    </source>
</evidence>
<dbReference type="SUPFAM" id="SSF46626">
    <property type="entry name" value="Cytochrome c"/>
    <property type="match status" value="1"/>
</dbReference>
<comment type="caution">
    <text evidence="9">The sequence shown here is derived from an EMBL/GenBank/DDBJ whole genome shotgun (WGS) entry which is preliminary data.</text>
</comment>
<keyword evidence="3 6" id="KW-0479">Metal-binding</keyword>
<feature type="signal peptide" evidence="7">
    <location>
        <begin position="1"/>
        <end position="22"/>
    </location>
</feature>
<evidence type="ECO:0000313" key="10">
    <source>
        <dbReference type="Proteomes" id="UP001227317"/>
    </source>
</evidence>
<evidence type="ECO:0000256" key="1">
    <source>
        <dbReference type="ARBA" id="ARBA00022448"/>
    </source>
</evidence>
<evidence type="ECO:0000256" key="3">
    <source>
        <dbReference type="ARBA" id="ARBA00022723"/>
    </source>
</evidence>
<keyword evidence="5 6" id="KW-0408">Iron</keyword>
<evidence type="ECO:0000256" key="5">
    <source>
        <dbReference type="ARBA" id="ARBA00023004"/>
    </source>
</evidence>
<evidence type="ECO:0000256" key="6">
    <source>
        <dbReference type="PROSITE-ProRule" id="PRU00433"/>
    </source>
</evidence>
<evidence type="ECO:0000259" key="8">
    <source>
        <dbReference type="PROSITE" id="PS51007"/>
    </source>
</evidence>
<evidence type="ECO:0000256" key="4">
    <source>
        <dbReference type="ARBA" id="ARBA00022982"/>
    </source>
</evidence>
<organism evidence="9 10">
    <name type="scientific">Azospirillum isscasi</name>
    <dbReference type="NCBI Taxonomy" id="3053926"/>
    <lineage>
        <taxon>Bacteria</taxon>
        <taxon>Pseudomonadati</taxon>
        <taxon>Pseudomonadota</taxon>
        <taxon>Alphaproteobacteria</taxon>
        <taxon>Rhodospirillales</taxon>
        <taxon>Azospirillaceae</taxon>
        <taxon>Azospirillum</taxon>
    </lineage>
</organism>
<sequence length="122" mass="12883">MKRMFALLAFGLAASLPGIAAAQDAAAGEKVFNQCKACHTIEAGGPNRVGPNLHGVVGRKAGAVETFKYSDAIKNAGTWDEATLDAYLTDPKSAVPNNKMAFSGVKNEQARKDLIAYLKKNS</sequence>
<keyword evidence="4" id="KW-0249">Electron transport</keyword>
<feature type="domain" description="Cytochrome c" evidence="8">
    <location>
        <begin position="23"/>
        <end position="122"/>
    </location>
</feature>
<dbReference type="InterPro" id="IPR036909">
    <property type="entry name" value="Cyt_c-like_dom_sf"/>
</dbReference>
<keyword evidence="10" id="KW-1185">Reference proteome</keyword>
<name>A0ABU0WKQ2_9PROT</name>
<reference evidence="9 10" key="1">
    <citation type="submission" date="2023-06" db="EMBL/GenBank/DDBJ databases">
        <title>Azospirillum isscasensis sp.nov, a bacterium isolated from rhizosphere soil of rice.</title>
        <authorList>
            <person name="Wang H."/>
        </authorList>
    </citation>
    <scope>NUCLEOTIDE SEQUENCE [LARGE SCALE GENOMIC DNA]</scope>
    <source>
        <strain evidence="9 10">C340-1</strain>
    </source>
</reference>
<keyword evidence="2 6" id="KW-0349">Heme</keyword>
<keyword evidence="1" id="KW-0813">Transport</keyword>
<evidence type="ECO:0000256" key="2">
    <source>
        <dbReference type="ARBA" id="ARBA00022617"/>
    </source>
</evidence>
<dbReference type="PROSITE" id="PS51007">
    <property type="entry name" value="CYTC"/>
    <property type="match status" value="1"/>
</dbReference>
<dbReference type="EMBL" id="JAUJFI010000104">
    <property type="protein sequence ID" value="MDQ2104795.1"/>
    <property type="molecule type" value="Genomic_DNA"/>
</dbReference>
<evidence type="ECO:0000256" key="7">
    <source>
        <dbReference type="SAM" id="SignalP"/>
    </source>
</evidence>
<dbReference type="Pfam" id="PF00034">
    <property type="entry name" value="Cytochrom_C"/>
    <property type="match status" value="1"/>
</dbReference>
<dbReference type="Proteomes" id="UP001227317">
    <property type="component" value="Unassembled WGS sequence"/>
</dbReference>
<dbReference type="InterPro" id="IPR009056">
    <property type="entry name" value="Cyt_c-like_dom"/>
</dbReference>
<keyword evidence="7" id="KW-0732">Signal</keyword>
<dbReference type="PANTHER" id="PTHR11961">
    <property type="entry name" value="CYTOCHROME C"/>
    <property type="match status" value="1"/>
</dbReference>